<keyword evidence="2" id="KW-1003">Cell membrane</keyword>
<organism evidence="10 11">
    <name type="scientific">Anoxybacillus andreesenii</name>
    <dbReference type="NCBI Taxonomy" id="1325932"/>
    <lineage>
        <taxon>Bacteria</taxon>
        <taxon>Bacillati</taxon>
        <taxon>Bacillota</taxon>
        <taxon>Bacilli</taxon>
        <taxon>Bacillales</taxon>
        <taxon>Anoxybacillaceae</taxon>
        <taxon>Anoxybacillus</taxon>
    </lineage>
</organism>
<dbReference type="PANTHER" id="PTHR32089">
    <property type="entry name" value="METHYL-ACCEPTING CHEMOTAXIS PROTEIN MCPB"/>
    <property type="match status" value="1"/>
</dbReference>
<keyword evidence="7" id="KW-1133">Transmembrane helix</keyword>
<evidence type="ECO:0000259" key="8">
    <source>
        <dbReference type="PROSITE" id="PS50111"/>
    </source>
</evidence>
<keyword evidence="3 7" id="KW-0472">Membrane</keyword>
<dbReference type="Gene3D" id="1.10.287.950">
    <property type="entry name" value="Methyl-accepting chemotaxis protein"/>
    <property type="match status" value="1"/>
</dbReference>
<dbReference type="Proteomes" id="UP001231362">
    <property type="component" value="Unassembled WGS sequence"/>
</dbReference>
<evidence type="ECO:0000256" key="1">
    <source>
        <dbReference type="ARBA" id="ARBA00004236"/>
    </source>
</evidence>
<dbReference type="CDD" id="cd11386">
    <property type="entry name" value="MCP_signal"/>
    <property type="match status" value="1"/>
</dbReference>
<evidence type="ECO:0000256" key="2">
    <source>
        <dbReference type="ARBA" id="ARBA00022475"/>
    </source>
</evidence>
<dbReference type="PROSITE" id="PS50111">
    <property type="entry name" value="CHEMOTAXIS_TRANSDUC_2"/>
    <property type="match status" value="1"/>
</dbReference>
<evidence type="ECO:0000256" key="6">
    <source>
        <dbReference type="PROSITE-ProRule" id="PRU00284"/>
    </source>
</evidence>
<evidence type="ECO:0000256" key="7">
    <source>
        <dbReference type="SAM" id="Phobius"/>
    </source>
</evidence>
<evidence type="ECO:0000256" key="4">
    <source>
        <dbReference type="ARBA" id="ARBA00023224"/>
    </source>
</evidence>
<dbReference type="PANTHER" id="PTHR32089:SF112">
    <property type="entry name" value="LYSOZYME-LIKE PROTEIN-RELATED"/>
    <property type="match status" value="1"/>
</dbReference>
<dbReference type="SMART" id="SM00283">
    <property type="entry name" value="MA"/>
    <property type="match status" value="1"/>
</dbReference>
<dbReference type="SMART" id="SM00304">
    <property type="entry name" value="HAMP"/>
    <property type="match status" value="1"/>
</dbReference>
<dbReference type="InterPro" id="IPR003660">
    <property type="entry name" value="HAMP_dom"/>
</dbReference>
<comment type="caution">
    <text evidence="10">The sequence shown here is derived from an EMBL/GenBank/DDBJ whole genome shotgun (WGS) entry which is preliminary data.</text>
</comment>
<dbReference type="PROSITE" id="PS50885">
    <property type="entry name" value="HAMP"/>
    <property type="match status" value="1"/>
</dbReference>
<dbReference type="Pfam" id="PF00015">
    <property type="entry name" value="MCPsignal"/>
    <property type="match status" value="1"/>
</dbReference>
<sequence length="564" mass="61256">MRLSTLTRLTSILIIVLTLLSFGSLFLFYQSMGERTKAITETMELGELSDTLIDTSNFLSTQVRSYAQFGEKEYLDLYNKEINETQTRENVMKRLKELKIPADLFLLVSKAKAESDALAVLEARAIKAVEGNQFDQARELVFGDQYKAGKEQITEYLDEFNERLTAFAQGHMDDTYKQMIKNLIVVVTVIAILSVSAIASFVTLQVKMRPLQNVTEVADRVAEGDLTIKPIPYKSTKDEIGHLSAAINKMVVNLQALVKQVQMSSEQVAASAEELSASSEQSSRATEEVTTTIQELAAGAEHQVHNVSETQGVIGQIQSSIIQISANSESSIQTSNIATEKAQEGNEAIAVSVKQMNSINESVNGLAEVIRGLGESSKEIGQIVTVITGIADQTNLLALNAAIEAARAGEQGKGFAVVADEVRKLAEQSSQSAQQISNLIAKIQEETDRAVYSMEATNSEVKDGINLVHTAGESFKQINESILDVTENIKEVNSAILNMSEAVEKVVNSAELVKEVANQAAFGTQNVSAASEEQLASMEEITASSQSLSQLADELQGQIGKFKL</sequence>
<feature type="transmembrane region" description="Helical" evidence="7">
    <location>
        <begin position="182"/>
        <end position="204"/>
    </location>
</feature>
<evidence type="ECO:0000256" key="5">
    <source>
        <dbReference type="ARBA" id="ARBA00029447"/>
    </source>
</evidence>
<dbReference type="CDD" id="cd06225">
    <property type="entry name" value="HAMP"/>
    <property type="match status" value="1"/>
</dbReference>
<feature type="domain" description="Methyl-accepting transducer" evidence="8">
    <location>
        <begin position="278"/>
        <end position="514"/>
    </location>
</feature>
<comment type="similarity">
    <text evidence="5">Belongs to the methyl-accepting chemotaxis (MCP) protein family.</text>
</comment>
<reference evidence="10 11" key="1">
    <citation type="submission" date="2023-07" db="EMBL/GenBank/DDBJ databases">
        <title>Genomic Encyclopedia of Type Strains, Phase IV (KMG-IV): sequencing the most valuable type-strain genomes for metagenomic binning, comparative biology and taxonomic classification.</title>
        <authorList>
            <person name="Goeker M."/>
        </authorList>
    </citation>
    <scope>NUCLEOTIDE SEQUENCE [LARGE SCALE GENOMIC DNA]</scope>
    <source>
        <strain evidence="10 11">DSM 23948</strain>
    </source>
</reference>
<dbReference type="PRINTS" id="PR00260">
    <property type="entry name" value="CHEMTRNSDUCR"/>
</dbReference>
<dbReference type="Gene3D" id="6.10.340.10">
    <property type="match status" value="1"/>
</dbReference>
<keyword evidence="4 6" id="KW-0807">Transducer</keyword>
<dbReference type="Pfam" id="PF00672">
    <property type="entry name" value="HAMP"/>
    <property type="match status" value="1"/>
</dbReference>
<gene>
    <name evidence="10" type="ORF">J2S07_001078</name>
</gene>
<evidence type="ECO:0000313" key="11">
    <source>
        <dbReference type="Proteomes" id="UP001231362"/>
    </source>
</evidence>
<dbReference type="InterPro" id="IPR004089">
    <property type="entry name" value="MCPsignal_dom"/>
</dbReference>
<proteinExistence type="inferred from homology"/>
<dbReference type="InterPro" id="IPR004090">
    <property type="entry name" value="Chemotax_Me-accpt_rcpt"/>
</dbReference>
<keyword evidence="11" id="KW-1185">Reference proteome</keyword>
<accession>A0ABT9V1F4</accession>
<evidence type="ECO:0000259" key="9">
    <source>
        <dbReference type="PROSITE" id="PS50885"/>
    </source>
</evidence>
<feature type="domain" description="HAMP" evidence="9">
    <location>
        <begin position="208"/>
        <end position="259"/>
    </location>
</feature>
<comment type="subcellular location">
    <subcellularLocation>
        <location evidence="1">Cell membrane</location>
    </subcellularLocation>
</comment>
<keyword evidence="7" id="KW-0812">Transmembrane</keyword>
<dbReference type="EMBL" id="JAUSTU010000004">
    <property type="protein sequence ID" value="MDQ0154774.1"/>
    <property type="molecule type" value="Genomic_DNA"/>
</dbReference>
<protein>
    <submittedName>
        <fullName evidence="10">Methyl-accepting chemotaxis protein</fullName>
    </submittedName>
</protein>
<dbReference type="SUPFAM" id="SSF58104">
    <property type="entry name" value="Methyl-accepting chemotaxis protein (MCP) signaling domain"/>
    <property type="match status" value="1"/>
</dbReference>
<name>A0ABT9V1F4_9BACL</name>
<feature type="transmembrane region" description="Helical" evidence="7">
    <location>
        <begin position="6"/>
        <end position="29"/>
    </location>
</feature>
<evidence type="ECO:0000313" key="10">
    <source>
        <dbReference type="EMBL" id="MDQ0154774.1"/>
    </source>
</evidence>
<dbReference type="RefSeq" id="WP_307149366.1">
    <property type="nucleotide sequence ID" value="NZ_JAUSTU010000004.1"/>
</dbReference>
<evidence type="ECO:0000256" key="3">
    <source>
        <dbReference type="ARBA" id="ARBA00023136"/>
    </source>
</evidence>